<name>A0A7K1SH63_9BACT</name>
<keyword evidence="3" id="KW-1185">Reference proteome</keyword>
<dbReference type="AlphaFoldDB" id="A0A7K1SH63"/>
<gene>
    <name evidence="2" type="ORF">GO755_23640</name>
</gene>
<feature type="chain" id="PRO_5029563858" evidence="1">
    <location>
        <begin position="19"/>
        <end position="211"/>
    </location>
</feature>
<reference evidence="2 3" key="1">
    <citation type="submission" date="2019-12" db="EMBL/GenBank/DDBJ databases">
        <title>Spirosoma sp. HMF4905 genome sequencing and assembly.</title>
        <authorList>
            <person name="Kang H."/>
            <person name="Cha I."/>
            <person name="Kim H."/>
            <person name="Joh K."/>
        </authorList>
    </citation>
    <scope>NUCLEOTIDE SEQUENCE [LARGE SCALE GENOMIC DNA]</scope>
    <source>
        <strain evidence="2 3">HMF4905</strain>
    </source>
</reference>
<evidence type="ECO:0000256" key="1">
    <source>
        <dbReference type="SAM" id="SignalP"/>
    </source>
</evidence>
<evidence type="ECO:0000313" key="2">
    <source>
        <dbReference type="EMBL" id="MVM33054.1"/>
    </source>
</evidence>
<dbReference type="Proteomes" id="UP000436006">
    <property type="component" value="Unassembled WGS sequence"/>
</dbReference>
<comment type="caution">
    <text evidence="2">The sequence shown here is derived from an EMBL/GenBank/DDBJ whole genome shotgun (WGS) entry which is preliminary data.</text>
</comment>
<dbReference type="RefSeq" id="WP_157587766.1">
    <property type="nucleotide sequence ID" value="NZ_WPIN01000009.1"/>
</dbReference>
<organism evidence="2 3">
    <name type="scientific">Spirosoma arboris</name>
    <dbReference type="NCBI Taxonomy" id="2682092"/>
    <lineage>
        <taxon>Bacteria</taxon>
        <taxon>Pseudomonadati</taxon>
        <taxon>Bacteroidota</taxon>
        <taxon>Cytophagia</taxon>
        <taxon>Cytophagales</taxon>
        <taxon>Cytophagaceae</taxon>
        <taxon>Spirosoma</taxon>
    </lineage>
</organism>
<evidence type="ECO:0000313" key="3">
    <source>
        <dbReference type="Proteomes" id="UP000436006"/>
    </source>
</evidence>
<keyword evidence="1" id="KW-0732">Signal</keyword>
<dbReference type="EMBL" id="WPIN01000009">
    <property type="protein sequence ID" value="MVM33054.1"/>
    <property type="molecule type" value="Genomic_DNA"/>
</dbReference>
<accession>A0A7K1SH63</accession>
<proteinExistence type="predicted"/>
<protein>
    <submittedName>
        <fullName evidence="2">Uncharacterized protein</fullName>
    </submittedName>
</protein>
<feature type="signal peptide" evidence="1">
    <location>
        <begin position="1"/>
        <end position="18"/>
    </location>
</feature>
<sequence>MRTLITTLLALAASLALAQQNTSISRNINDDGKTLSIRVKGTVDGKPIDYDRTFDVSSLNRDERNALREHILDSLNVSMPAPPRPPKPPKAPRAAMSLRAPMTPMPPVAPLAPPTPPTAPESVAIISSDQETISVTNGDNQTMAVGGKHPYTKEVKYDSDAGQLYLRYKFQKDGDDFTYERTIDAPNKSQKERQQIIDEIEKSIGLPKSGK</sequence>